<comment type="similarity">
    <text evidence="3 7">Belongs to the class I fructose-bisphosphate aldolase family.</text>
</comment>
<dbReference type="EMBL" id="JBHRVQ010000001">
    <property type="protein sequence ID" value="MFC3387792.1"/>
    <property type="molecule type" value="Genomic_DNA"/>
</dbReference>
<comment type="caution">
    <text evidence="8">The sequence shown here is derived from an EMBL/GenBank/DDBJ whole genome shotgun (WGS) entry which is preliminary data.</text>
</comment>
<organism evidence="8 9">
    <name type="scientific">Salinicoccus sesuvii</name>
    <dbReference type="NCBI Taxonomy" id="868281"/>
    <lineage>
        <taxon>Bacteria</taxon>
        <taxon>Bacillati</taxon>
        <taxon>Bacillota</taxon>
        <taxon>Bacilli</taxon>
        <taxon>Bacillales</taxon>
        <taxon>Staphylococcaceae</taxon>
        <taxon>Salinicoccus</taxon>
    </lineage>
</organism>
<keyword evidence="4 7" id="KW-0324">Glycolysis</keyword>
<feature type="active site" description="Proton acceptor" evidence="7">
    <location>
        <position position="175"/>
    </location>
</feature>
<dbReference type="HAMAP" id="MF_00729">
    <property type="entry name" value="FBP_aldolase_1"/>
    <property type="match status" value="1"/>
</dbReference>
<keyword evidence="9" id="KW-1185">Reference proteome</keyword>
<feature type="active site" description="Schiff-base intermediate with dihydroxyacetone-P" evidence="7">
    <location>
        <position position="212"/>
    </location>
</feature>
<name>A0ABV7N3T1_9STAP</name>
<dbReference type="InterPro" id="IPR013785">
    <property type="entry name" value="Aldolase_TIM"/>
</dbReference>
<proteinExistence type="inferred from homology"/>
<evidence type="ECO:0000256" key="7">
    <source>
        <dbReference type="HAMAP-Rule" id="MF_00729"/>
    </source>
</evidence>
<dbReference type="EC" id="4.1.2.13" evidence="7"/>
<dbReference type="RefSeq" id="WP_380652256.1">
    <property type="nucleotide sequence ID" value="NZ_JBHRVQ010000001.1"/>
</dbReference>
<evidence type="ECO:0000313" key="8">
    <source>
        <dbReference type="EMBL" id="MFC3387792.1"/>
    </source>
</evidence>
<dbReference type="InterPro" id="IPR000741">
    <property type="entry name" value="FBA_I"/>
</dbReference>
<sequence>MNQQQFDKVKNGKGFIAALDQSGGSTPKALLGYGVQEDAYSNEDEMFTLVHEMRTRIITSPSFNADRILGAILFEQTMDREIDGKYTAEYLADKGIVPFLKVDKGLADEKDGVQLMKPMPELDQLLERAKERGIFGTKMRSNILEPNEQGIKEVVDQQFEVGRQILDAGLMPIIEPEVNVYSENKAESEKILREEIEKYLDQLTGDEQVMLKLSIPTHANEYKSLIEHPRVLRVVALSGGYSRDEANEKLRENEGLIASFSRALAAELNVNQSDEEFDKKLKEAVDTIYDASVNKK</sequence>
<dbReference type="Proteomes" id="UP001595637">
    <property type="component" value="Unassembled WGS sequence"/>
</dbReference>
<evidence type="ECO:0000256" key="5">
    <source>
        <dbReference type="ARBA" id="ARBA00023239"/>
    </source>
</evidence>
<comment type="catalytic activity">
    <reaction evidence="1 7">
        <text>beta-D-fructose 1,6-bisphosphate = D-glyceraldehyde 3-phosphate + dihydroxyacetone phosphate</text>
        <dbReference type="Rhea" id="RHEA:14729"/>
        <dbReference type="ChEBI" id="CHEBI:32966"/>
        <dbReference type="ChEBI" id="CHEBI:57642"/>
        <dbReference type="ChEBI" id="CHEBI:59776"/>
        <dbReference type="EC" id="4.1.2.13"/>
    </reaction>
</comment>
<dbReference type="Gene3D" id="3.20.20.70">
    <property type="entry name" value="Aldolase class I"/>
    <property type="match status" value="1"/>
</dbReference>
<evidence type="ECO:0000256" key="4">
    <source>
        <dbReference type="ARBA" id="ARBA00023152"/>
    </source>
</evidence>
<evidence type="ECO:0000256" key="2">
    <source>
        <dbReference type="ARBA" id="ARBA00004714"/>
    </source>
</evidence>
<dbReference type="NCBIfam" id="NF003784">
    <property type="entry name" value="PRK05377.1"/>
    <property type="match status" value="1"/>
</dbReference>
<accession>A0ABV7N3T1</accession>
<gene>
    <name evidence="7" type="primary">fda</name>
    <name evidence="8" type="ORF">ACFOEO_04165</name>
</gene>
<reference evidence="9" key="1">
    <citation type="journal article" date="2019" name="Int. J. Syst. Evol. Microbiol.">
        <title>The Global Catalogue of Microorganisms (GCM) 10K type strain sequencing project: providing services to taxonomists for standard genome sequencing and annotation.</title>
        <authorList>
            <consortium name="The Broad Institute Genomics Platform"/>
            <consortium name="The Broad Institute Genome Sequencing Center for Infectious Disease"/>
            <person name="Wu L."/>
            <person name="Ma J."/>
        </authorList>
    </citation>
    <scope>NUCLEOTIDE SEQUENCE [LARGE SCALE GENOMIC DNA]</scope>
    <source>
        <strain evidence="9">CCM 7756</strain>
    </source>
</reference>
<comment type="pathway">
    <text evidence="2 7">Carbohydrate degradation; glycolysis; D-glyceraldehyde 3-phosphate and glycerone phosphate from D-glucose: step 4/4.</text>
</comment>
<dbReference type="InterPro" id="IPR023014">
    <property type="entry name" value="FBA_I_Gram+-type"/>
</dbReference>
<dbReference type="Pfam" id="PF00274">
    <property type="entry name" value="Glycolytic"/>
    <property type="match status" value="1"/>
</dbReference>
<keyword evidence="6 7" id="KW-0704">Schiff base</keyword>
<protein>
    <recommendedName>
        <fullName evidence="7">Fructose-bisphosphate aldolase class 1</fullName>
        <ecNumber evidence="7">4.1.2.13</ecNumber>
    </recommendedName>
    <alternativeName>
        <fullName evidence="7">Fructose-bisphosphate aldolase class I</fullName>
        <shortName evidence="7">FBP aldolase</shortName>
    </alternativeName>
</protein>
<evidence type="ECO:0000256" key="1">
    <source>
        <dbReference type="ARBA" id="ARBA00000441"/>
    </source>
</evidence>
<evidence type="ECO:0000313" key="9">
    <source>
        <dbReference type="Proteomes" id="UP001595637"/>
    </source>
</evidence>
<evidence type="ECO:0000256" key="3">
    <source>
        <dbReference type="ARBA" id="ARBA00010387"/>
    </source>
</evidence>
<dbReference type="PANTHER" id="PTHR11627">
    <property type="entry name" value="FRUCTOSE-BISPHOSPHATE ALDOLASE"/>
    <property type="match status" value="1"/>
</dbReference>
<keyword evidence="5 7" id="KW-0456">Lyase</keyword>
<evidence type="ECO:0000256" key="6">
    <source>
        <dbReference type="ARBA" id="ARBA00023270"/>
    </source>
</evidence>
<dbReference type="SUPFAM" id="SSF51569">
    <property type="entry name" value="Aldolase"/>
    <property type="match status" value="1"/>
</dbReference>